<dbReference type="OrthoDB" id="9780674at2"/>
<name>A0A2N3PY07_9PROT</name>
<sequence>MTRKPRPPVHHPDPVLVEATRGPLVESLHRGAVAVCDAAGEILAGWGDIERAVFPRSAVKPLQALPLIETGAAERFALSDQEIALACASHAGNALQVELVEKWLLRIGLTETDLECGPQIPSDADTARALLCADKAPSALHNNCSGKHCGMLTTARHLNEPTKGYVGADHPVQLRITAVLGEMTGTVPQHTPFGTDGCGIPTYALPLSGLATAMARLADPSRQGPTRRKAAARILAAMSAHPELIAGKGRLSTEVMRAVPSVMIKGGAEGVYTAILPGKGLGVAVKIDDGANRAAEVALLAVLRHLQAFTTEEEAALADHLQPILRNAAGQAIGVLRPAPDWLG</sequence>
<dbReference type="PANTHER" id="PTHR42110">
    <property type="entry name" value="L-ASPARAGINASE, PUTATIVE (AFU_ORTHOLOGUE AFUA_3G11890)-RELATED"/>
    <property type="match status" value="1"/>
</dbReference>
<keyword evidence="2" id="KW-1185">Reference proteome</keyword>
<reference evidence="2" key="1">
    <citation type="submission" date="2017-12" db="EMBL/GenBank/DDBJ databases">
        <title>Draft genome sequence of Telmatospirillum siberiense 26-4b1T, an acidotolerant peatland alphaproteobacterium potentially involved in sulfur cycling.</title>
        <authorList>
            <person name="Hausmann B."/>
            <person name="Pjevac P."/>
            <person name="Schreck K."/>
            <person name="Herbold C.W."/>
            <person name="Daims H."/>
            <person name="Wagner M."/>
            <person name="Pester M."/>
            <person name="Loy A."/>
        </authorList>
    </citation>
    <scope>NUCLEOTIDE SEQUENCE [LARGE SCALE GENOMIC DNA]</scope>
    <source>
        <strain evidence="2">26-4b1</strain>
    </source>
</reference>
<dbReference type="InterPro" id="IPR010349">
    <property type="entry name" value="Asparaginase_II"/>
</dbReference>
<evidence type="ECO:0000313" key="1">
    <source>
        <dbReference type="EMBL" id="PKU25294.1"/>
    </source>
</evidence>
<organism evidence="1 2">
    <name type="scientific">Telmatospirillum siberiense</name>
    <dbReference type="NCBI Taxonomy" id="382514"/>
    <lineage>
        <taxon>Bacteria</taxon>
        <taxon>Pseudomonadati</taxon>
        <taxon>Pseudomonadota</taxon>
        <taxon>Alphaproteobacteria</taxon>
        <taxon>Rhodospirillales</taxon>
        <taxon>Rhodospirillaceae</taxon>
        <taxon>Telmatospirillum</taxon>
    </lineage>
</organism>
<dbReference type="Proteomes" id="UP000233293">
    <property type="component" value="Unassembled WGS sequence"/>
</dbReference>
<accession>A0A2N3PY07</accession>
<evidence type="ECO:0000313" key="2">
    <source>
        <dbReference type="Proteomes" id="UP000233293"/>
    </source>
</evidence>
<gene>
    <name evidence="1" type="ORF">CWS72_06760</name>
</gene>
<dbReference type="RefSeq" id="WP_101249818.1">
    <property type="nucleotide sequence ID" value="NZ_PIUM01000005.1"/>
</dbReference>
<dbReference type="Pfam" id="PF06089">
    <property type="entry name" value="Asparaginase_II"/>
    <property type="match status" value="1"/>
</dbReference>
<dbReference type="EMBL" id="PIUM01000005">
    <property type="protein sequence ID" value="PKU25294.1"/>
    <property type="molecule type" value="Genomic_DNA"/>
</dbReference>
<dbReference type="AlphaFoldDB" id="A0A2N3PY07"/>
<protein>
    <submittedName>
        <fullName evidence="1">L-asparaginase II</fullName>
    </submittedName>
</protein>
<proteinExistence type="predicted"/>
<dbReference type="PANTHER" id="PTHR42110:SF1">
    <property type="entry name" value="L-ASPARAGINASE, PUTATIVE (AFU_ORTHOLOGUE AFUA_3G11890)-RELATED"/>
    <property type="match status" value="1"/>
</dbReference>
<comment type="caution">
    <text evidence="1">The sequence shown here is derived from an EMBL/GenBank/DDBJ whole genome shotgun (WGS) entry which is preliminary data.</text>
</comment>